<dbReference type="AlphaFoldDB" id="A0A1Y2D3L8"/>
<name>A0A1Y2D3L8_9FUNG</name>
<sequence>MSTGNTAHVPMQCPMLERSETNIHQTFTLPSQGPSTTAMPLQKANESETYFGFVKDVNDAALLIEACVAGELQTMQDLPYGMTALPIRSGSVIVFAENSSKSLRVRWRDGALWSCSRICGPFLLYREVVCTKDAAGNPIPKAVSSVKEKKSPFTVSSVRANSRLVPCGLAKRTISLNGSDGNKYSNFYFYPQDVSSYYERSTNRQPSSLVTPSQLPLFQKYADRVQFNALPEMAPPAAASTIATPVIPSSVIPPRPSSVPSPVPPLVLLSSPRSSDVEYKESPTSSLRMAAVMRNSHHINAYHPYASTNSSLLPPRKQFDRRWVEGPAILAPLVKHDI</sequence>
<dbReference type="OrthoDB" id="5572844at2759"/>
<dbReference type="PANTHER" id="PTHR28027:SF1">
    <property type="entry name" value="CAMP INDEPENDENT REGULATORY PROTEIN (AFU_ORTHOLOGUE AFUA_3G09640)"/>
    <property type="match status" value="1"/>
</dbReference>
<protein>
    <submittedName>
        <fullName evidence="1">Uncharacterized protein</fullName>
    </submittedName>
</protein>
<accession>A0A1Y2D3L8</accession>
<proteinExistence type="predicted"/>
<evidence type="ECO:0000313" key="2">
    <source>
        <dbReference type="Proteomes" id="UP000193642"/>
    </source>
</evidence>
<dbReference type="Pfam" id="PF09729">
    <property type="entry name" value="Gti1_Pac2"/>
    <property type="match status" value="1"/>
</dbReference>
<comment type="caution">
    <text evidence="1">The sequence shown here is derived from an EMBL/GenBank/DDBJ whole genome shotgun (WGS) entry which is preliminary data.</text>
</comment>
<dbReference type="Proteomes" id="UP000193642">
    <property type="component" value="Unassembled WGS sequence"/>
</dbReference>
<reference evidence="1 2" key="1">
    <citation type="submission" date="2016-07" db="EMBL/GenBank/DDBJ databases">
        <title>Pervasive Adenine N6-methylation of Active Genes in Fungi.</title>
        <authorList>
            <consortium name="DOE Joint Genome Institute"/>
            <person name="Mondo S.J."/>
            <person name="Dannebaum R.O."/>
            <person name="Kuo R.C."/>
            <person name="Labutti K."/>
            <person name="Haridas S."/>
            <person name="Kuo A."/>
            <person name="Salamov A."/>
            <person name="Ahrendt S.R."/>
            <person name="Lipzen A."/>
            <person name="Sullivan W."/>
            <person name="Andreopoulos W.B."/>
            <person name="Clum A."/>
            <person name="Lindquist E."/>
            <person name="Daum C."/>
            <person name="Ramamoorthy G.K."/>
            <person name="Gryganskyi A."/>
            <person name="Culley D."/>
            <person name="Magnuson J.K."/>
            <person name="James T.Y."/>
            <person name="O'Malley M.A."/>
            <person name="Stajich J.E."/>
            <person name="Spatafora J.W."/>
            <person name="Visel A."/>
            <person name="Grigoriev I.V."/>
        </authorList>
    </citation>
    <scope>NUCLEOTIDE SEQUENCE [LARGE SCALE GENOMIC DNA]</scope>
    <source>
        <strain evidence="1 2">JEL800</strain>
    </source>
</reference>
<evidence type="ECO:0000313" key="1">
    <source>
        <dbReference type="EMBL" id="ORY53881.1"/>
    </source>
</evidence>
<gene>
    <name evidence="1" type="ORF">BCR33DRAFT_711219</name>
</gene>
<dbReference type="GO" id="GO:0003677">
    <property type="term" value="F:DNA binding"/>
    <property type="evidence" value="ECO:0007669"/>
    <property type="project" value="TreeGrafter"/>
</dbReference>
<dbReference type="PANTHER" id="PTHR28027">
    <property type="entry name" value="TRANSCRIPTIONAL REGULATOR MIT1"/>
    <property type="match status" value="1"/>
</dbReference>
<organism evidence="1 2">
    <name type="scientific">Rhizoclosmatium globosum</name>
    <dbReference type="NCBI Taxonomy" id="329046"/>
    <lineage>
        <taxon>Eukaryota</taxon>
        <taxon>Fungi</taxon>
        <taxon>Fungi incertae sedis</taxon>
        <taxon>Chytridiomycota</taxon>
        <taxon>Chytridiomycota incertae sedis</taxon>
        <taxon>Chytridiomycetes</taxon>
        <taxon>Chytridiales</taxon>
        <taxon>Chytriomycetaceae</taxon>
        <taxon>Rhizoclosmatium</taxon>
    </lineage>
</organism>
<dbReference type="EMBL" id="MCGO01000001">
    <property type="protein sequence ID" value="ORY53881.1"/>
    <property type="molecule type" value="Genomic_DNA"/>
</dbReference>
<dbReference type="InterPro" id="IPR018608">
    <property type="entry name" value="Gti1/Pac2"/>
</dbReference>
<keyword evidence="2" id="KW-1185">Reference proteome</keyword>